<dbReference type="SUPFAM" id="SSF51735">
    <property type="entry name" value="NAD(P)-binding Rossmann-fold domains"/>
    <property type="match status" value="1"/>
</dbReference>
<comment type="similarity">
    <text evidence="1 4">Belongs to the D-isomer specific 2-hydroxyacid dehydrogenase family.</text>
</comment>
<dbReference type="InterPro" id="IPR006139">
    <property type="entry name" value="D-isomer_2_OHA_DH_cat_dom"/>
</dbReference>
<comment type="caution">
    <text evidence="7">The sequence shown here is derived from an EMBL/GenBank/DDBJ whole genome shotgun (WGS) entry which is preliminary data.</text>
</comment>
<dbReference type="SUPFAM" id="SSF52283">
    <property type="entry name" value="Formate/glycerate dehydrogenase catalytic domain-like"/>
    <property type="match status" value="1"/>
</dbReference>
<proteinExistence type="inferred from homology"/>
<dbReference type="PANTHER" id="PTHR10996">
    <property type="entry name" value="2-HYDROXYACID DEHYDROGENASE-RELATED"/>
    <property type="match status" value="1"/>
</dbReference>
<dbReference type="InterPro" id="IPR006140">
    <property type="entry name" value="D-isomer_DH_NAD-bd"/>
</dbReference>
<dbReference type="EMBL" id="JBHUEE010000002">
    <property type="protein sequence ID" value="MFD1717330.1"/>
    <property type="molecule type" value="Genomic_DNA"/>
</dbReference>
<dbReference type="InterPro" id="IPR036291">
    <property type="entry name" value="NAD(P)-bd_dom_sf"/>
</dbReference>
<evidence type="ECO:0000313" key="8">
    <source>
        <dbReference type="Proteomes" id="UP001597277"/>
    </source>
</evidence>
<organism evidence="7 8">
    <name type="scientific">Georgenia deserti</name>
    <dbReference type="NCBI Taxonomy" id="2093781"/>
    <lineage>
        <taxon>Bacteria</taxon>
        <taxon>Bacillati</taxon>
        <taxon>Actinomycetota</taxon>
        <taxon>Actinomycetes</taxon>
        <taxon>Micrococcales</taxon>
        <taxon>Bogoriellaceae</taxon>
        <taxon>Georgenia</taxon>
    </lineage>
</organism>
<evidence type="ECO:0000256" key="2">
    <source>
        <dbReference type="ARBA" id="ARBA00023002"/>
    </source>
</evidence>
<evidence type="ECO:0000256" key="3">
    <source>
        <dbReference type="ARBA" id="ARBA00023027"/>
    </source>
</evidence>
<evidence type="ECO:0000313" key="7">
    <source>
        <dbReference type="EMBL" id="MFD1717330.1"/>
    </source>
</evidence>
<accession>A0ABW4L143</accession>
<dbReference type="Pfam" id="PF00389">
    <property type="entry name" value="2-Hacid_dh"/>
    <property type="match status" value="1"/>
</dbReference>
<reference evidence="8" key="1">
    <citation type="journal article" date="2019" name="Int. J. Syst. Evol. Microbiol.">
        <title>The Global Catalogue of Microorganisms (GCM) 10K type strain sequencing project: providing services to taxonomists for standard genome sequencing and annotation.</title>
        <authorList>
            <consortium name="The Broad Institute Genomics Platform"/>
            <consortium name="The Broad Institute Genome Sequencing Center for Infectious Disease"/>
            <person name="Wu L."/>
            <person name="Ma J."/>
        </authorList>
    </citation>
    <scope>NUCLEOTIDE SEQUENCE [LARGE SCALE GENOMIC DNA]</scope>
    <source>
        <strain evidence="8">JCM 17130</strain>
    </source>
</reference>
<dbReference type="InterPro" id="IPR050223">
    <property type="entry name" value="D-isomer_2-hydroxyacid_DH"/>
</dbReference>
<evidence type="ECO:0000259" key="5">
    <source>
        <dbReference type="Pfam" id="PF00389"/>
    </source>
</evidence>
<dbReference type="Pfam" id="PF02826">
    <property type="entry name" value="2-Hacid_dh_C"/>
    <property type="match status" value="1"/>
</dbReference>
<feature type="domain" description="D-isomer specific 2-hydroxyacid dehydrogenase catalytic" evidence="5">
    <location>
        <begin position="38"/>
        <end position="320"/>
    </location>
</feature>
<name>A0ABW4L143_9MICO</name>
<dbReference type="PANTHER" id="PTHR10996:SF178">
    <property type="entry name" value="2-HYDROXYACID DEHYDROGENASE YGL185C-RELATED"/>
    <property type="match status" value="1"/>
</dbReference>
<keyword evidence="8" id="KW-1185">Reference proteome</keyword>
<keyword evidence="2 4" id="KW-0560">Oxidoreductase</keyword>
<dbReference type="CDD" id="cd12167">
    <property type="entry name" value="2-Hacid_dh_8"/>
    <property type="match status" value="1"/>
</dbReference>
<gene>
    <name evidence="7" type="ORF">ACFSE6_05765</name>
</gene>
<dbReference type="RefSeq" id="WP_388003349.1">
    <property type="nucleotide sequence ID" value="NZ_JBHUEE010000002.1"/>
</dbReference>
<dbReference type="Proteomes" id="UP001597277">
    <property type="component" value="Unassembled WGS sequence"/>
</dbReference>
<feature type="domain" description="D-isomer specific 2-hydroxyacid dehydrogenase NAD-binding" evidence="6">
    <location>
        <begin position="119"/>
        <end position="292"/>
    </location>
</feature>
<evidence type="ECO:0000259" key="6">
    <source>
        <dbReference type="Pfam" id="PF02826"/>
    </source>
</evidence>
<evidence type="ECO:0000256" key="4">
    <source>
        <dbReference type="RuleBase" id="RU003719"/>
    </source>
</evidence>
<sequence length="332" mass="34717">MPQALLVMTESTYRLQFGDEQLTRLRSLVTLGDPVAVTDLDAPEVRRRLAEVDAVITSWGAPALTAEVLDAAPKLGLVAHAAGSVRGIVTDSVHARGVTVTTAADVNAVPVAEFALAAVIMAGKKAPFLARRGPAAPWPDAAARARLGNRGRRIGVVGFSRTGRALMERLRILEPAEILVADPYADETQVAALGGQLAGLDETLAGSEILSLHAPALPATRRMIGARELALMPDGATLINTARGALLDHEALAAEAVTGRIDAILDVTDPEPLPADSPLHALENVVITPHIAGSLGEEARRMSDHAIDELGRWLAGEPLVGRLDPDVAALTA</sequence>
<keyword evidence="3" id="KW-0520">NAD</keyword>
<dbReference type="Gene3D" id="3.40.50.720">
    <property type="entry name" value="NAD(P)-binding Rossmann-like Domain"/>
    <property type="match status" value="2"/>
</dbReference>
<evidence type="ECO:0000256" key="1">
    <source>
        <dbReference type="ARBA" id="ARBA00005854"/>
    </source>
</evidence>
<protein>
    <submittedName>
        <fullName evidence="7">Hydroxyacid dehydrogenase</fullName>
    </submittedName>
</protein>